<comment type="caution">
    <text evidence="2">Lacks conserved residue(s) required for the propagation of feature annotation.</text>
</comment>
<evidence type="ECO:0000256" key="2">
    <source>
        <dbReference type="PROSITE-ProRule" id="PRU00059"/>
    </source>
</evidence>
<accession>A0A8S3I707</accession>
<dbReference type="InterPro" id="IPR000859">
    <property type="entry name" value="CUB_dom"/>
</dbReference>
<evidence type="ECO:0000259" key="3">
    <source>
        <dbReference type="PROSITE" id="PS01180"/>
    </source>
</evidence>
<protein>
    <recommendedName>
        <fullName evidence="3">CUB domain-containing protein</fullName>
    </recommendedName>
</protein>
<name>A0A8S3I707_9BILA</name>
<evidence type="ECO:0000256" key="1">
    <source>
        <dbReference type="ARBA" id="ARBA00023157"/>
    </source>
</evidence>
<dbReference type="AlphaFoldDB" id="A0A8S3I707"/>
<keyword evidence="1 2" id="KW-1015">Disulfide bond</keyword>
<organism evidence="4 5">
    <name type="scientific">Rotaria magnacalcarata</name>
    <dbReference type="NCBI Taxonomy" id="392030"/>
    <lineage>
        <taxon>Eukaryota</taxon>
        <taxon>Metazoa</taxon>
        <taxon>Spiralia</taxon>
        <taxon>Gnathifera</taxon>
        <taxon>Rotifera</taxon>
        <taxon>Eurotatoria</taxon>
        <taxon>Bdelloidea</taxon>
        <taxon>Philodinida</taxon>
        <taxon>Philodinidae</taxon>
        <taxon>Rotaria</taxon>
    </lineage>
</organism>
<dbReference type="Gene3D" id="2.60.120.290">
    <property type="entry name" value="Spermadhesin, CUB domain"/>
    <property type="match status" value="1"/>
</dbReference>
<feature type="non-terminal residue" evidence="4">
    <location>
        <position position="303"/>
    </location>
</feature>
<gene>
    <name evidence="4" type="ORF">SMN809_LOCUS73066</name>
</gene>
<dbReference type="PROSITE" id="PS01180">
    <property type="entry name" value="CUB"/>
    <property type="match status" value="1"/>
</dbReference>
<reference evidence="4" key="1">
    <citation type="submission" date="2021-02" db="EMBL/GenBank/DDBJ databases">
        <authorList>
            <person name="Nowell W R."/>
        </authorList>
    </citation>
    <scope>NUCLEOTIDE SEQUENCE</scope>
</reference>
<feature type="domain" description="CUB" evidence="3">
    <location>
        <begin position="12"/>
        <end position="162"/>
    </location>
</feature>
<dbReference type="EMBL" id="CAJOBI010327101">
    <property type="protein sequence ID" value="CAF5193364.1"/>
    <property type="molecule type" value="Genomic_DNA"/>
</dbReference>
<dbReference type="InterPro" id="IPR035914">
    <property type="entry name" value="Sperma_CUB_dom_sf"/>
</dbReference>
<proteinExistence type="predicted"/>
<dbReference type="Proteomes" id="UP000676336">
    <property type="component" value="Unassembled WGS sequence"/>
</dbReference>
<feature type="disulfide bond" evidence="2">
    <location>
        <begin position="106"/>
        <end position="123"/>
    </location>
</feature>
<sequence length="303" mass="33622">ENITNVRTYDICDTNSSIASMNGIISSPNFPSYQQTANECKRRLNGVLDRILKIWINEMTISNSDQRHSDVIDEDSGEPDLVIYKNYDTKNLDELEDMHPAIRDTCVNDYLIINAPRVAYVYCGTRKLAILPICTTAIDIQYKTSSPPNLFYKGFKLYFEWLPKPIDLICPGISPVTTTITPSNETSTTCSGPLELSPIYSSHVCLGTSTTLTCPCGSDYVLAIIETNYAVTGTGLCEIPSLSHCRQEASLGLTCTHSCFVEYDIPKPLIQCGSQNADYINIDYECVPTRLPNHENPIDICGS</sequence>
<evidence type="ECO:0000313" key="4">
    <source>
        <dbReference type="EMBL" id="CAF5193364.1"/>
    </source>
</evidence>
<comment type="caution">
    <text evidence="4">The sequence shown here is derived from an EMBL/GenBank/DDBJ whole genome shotgun (WGS) entry which is preliminary data.</text>
</comment>
<feature type="non-terminal residue" evidence="4">
    <location>
        <position position="1"/>
    </location>
</feature>
<evidence type="ECO:0000313" key="5">
    <source>
        <dbReference type="Proteomes" id="UP000676336"/>
    </source>
</evidence>
<dbReference type="SUPFAM" id="SSF49854">
    <property type="entry name" value="Spermadhesin, CUB domain"/>
    <property type="match status" value="1"/>
</dbReference>